<accession>A0ABR0ATS7</accession>
<evidence type="ECO:0000313" key="4">
    <source>
        <dbReference type="Proteomes" id="UP001234178"/>
    </source>
</evidence>
<evidence type="ECO:0000256" key="1">
    <source>
        <dbReference type="SAM" id="MobiDB-lite"/>
    </source>
</evidence>
<comment type="caution">
    <text evidence="2">The sequence shown here is derived from an EMBL/GenBank/DDBJ whole genome shotgun (WGS) entry which is preliminary data.</text>
</comment>
<organism evidence="2 4">
    <name type="scientific">Daphnia magna</name>
    <dbReference type="NCBI Taxonomy" id="35525"/>
    <lineage>
        <taxon>Eukaryota</taxon>
        <taxon>Metazoa</taxon>
        <taxon>Ecdysozoa</taxon>
        <taxon>Arthropoda</taxon>
        <taxon>Crustacea</taxon>
        <taxon>Branchiopoda</taxon>
        <taxon>Diplostraca</taxon>
        <taxon>Cladocera</taxon>
        <taxon>Anomopoda</taxon>
        <taxon>Daphniidae</taxon>
        <taxon>Daphnia</taxon>
    </lineage>
</organism>
<gene>
    <name evidence="2" type="ORF">OUZ56_017973</name>
    <name evidence="3" type="ORF">OUZ56_018090</name>
</gene>
<feature type="compositionally biased region" description="Gly residues" evidence="1">
    <location>
        <begin position="86"/>
        <end position="95"/>
    </location>
</feature>
<keyword evidence="4" id="KW-1185">Reference proteome</keyword>
<proteinExistence type="predicted"/>
<evidence type="ECO:0000313" key="2">
    <source>
        <dbReference type="EMBL" id="KAK4028527.1"/>
    </source>
</evidence>
<reference evidence="2 4" key="1">
    <citation type="journal article" date="2023" name="Nucleic Acids Res.">
        <title>The hologenome of Daphnia magna reveals possible DNA methylation and microbiome-mediated evolution of the host genome.</title>
        <authorList>
            <person name="Chaturvedi A."/>
            <person name="Li X."/>
            <person name="Dhandapani V."/>
            <person name="Marshall H."/>
            <person name="Kissane S."/>
            <person name="Cuenca-Cambronero M."/>
            <person name="Asole G."/>
            <person name="Calvet F."/>
            <person name="Ruiz-Romero M."/>
            <person name="Marangio P."/>
            <person name="Guigo R."/>
            <person name="Rago D."/>
            <person name="Mirbahai L."/>
            <person name="Eastwood N."/>
            <person name="Colbourne J.K."/>
            <person name="Zhou J."/>
            <person name="Mallon E."/>
            <person name="Orsini L."/>
        </authorList>
    </citation>
    <scope>NUCLEOTIDE SEQUENCE [LARGE SCALE GENOMIC DNA]</scope>
    <source>
        <strain evidence="2">LRV0_1</strain>
    </source>
</reference>
<dbReference type="EMBL" id="JAOYFB010000038">
    <property type="protein sequence ID" value="KAK4028527.1"/>
    <property type="molecule type" value="Genomic_DNA"/>
</dbReference>
<feature type="region of interest" description="Disordered" evidence="1">
    <location>
        <begin position="70"/>
        <end position="95"/>
    </location>
</feature>
<dbReference type="Proteomes" id="UP001234178">
    <property type="component" value="Unassembled WGS sequence"/>
</dbReference>
<protein>
    <recommendedName>
        <fullName evidence="5">Secreted protein</fullName>
    </recommendedName>
</protein>
<dbReference type="EMBL" id="JAOYFB010000038">
    <property type="protein sequence ID" value="KAK4028540.1"/>
    <property type="molecule type" value="Genomic_DNA"/>
</dbReference>
<name>A0ABR0ATS7_9CRUS</name>
<evidence type="ECO:0000313" key="3">
    <source>
        <dbReference type="EMBL" id="KAK4028540.1"/>
    </source>
</evidence>
<sequence length="95" mass="10257">MAERSKALRSGRSPVLWAVVSLCDRRIATNASPNDPSATALAAPLAAFSLRHQYHTYTLDRHDPHTYITTLPEPPLYSDGQSSPNGGAGDNIGQR</sequence>
<evidence type="ECO:0008006" key="5">
    <source>
        <dbReference type="Google" id="ProtNLM"/>
    </source>
</evidence>